<reference evidence="2" key="2">
    <citation type="submission" date="2020-09" db="EMBL/GenBank/DDBJ databases">
        <authorList>
            <person name="Sun Q."/>
            <person name="Kim S."/>
        </authorList>
    </citation>
    <scope>NUCLEOTIDE SEQUENCE</scope>
    <source>
        <strain evidence="2">KCTC 12719</strain>
    </source>
</reference>
<reference evidence="2" key="1">
    <citation type="journal article" date="2014" name="Int. J. Syst. Evol. Microbiol.">
        <title>Complete genome sequence of Corynebacterium casei LMG S-19264T (=DSM 44701T), isolated from a smear-ripened cheese.</title>
        <authorList>
            <consortium name="US DOE Joint Genome Institute (JGI-PGF)"/>
            <person name="Walter F."/>
            <person name="Albersmeier A."/>
            <person name="Kalinowski J."/>
            <person name="Ruckert C."/>
        </authorList>
    </citation>
    <scope>NUCLEOTIDE SEQUENCE</scope>
    <source>
        <strain evidence="2">KCTC 12719</strain>
    </source>
</reference>
<proteinExistence type="predicted"/>
<name>A0A918VWB9_9FLAO</name>
<dbReference type="Proteomes" id="UP000610456">
    <property type="component" value="Unassembled WGS sequence"/>
</dbReference>
<dbReference type="InterPro" id="IPR002938">
    <property type="entry name" value="FAD-bd"/>
</dbReference>
<dbReference type="PRINTS" id="PR00420">
    <property type="entry name" value="RNGMNOXGNASE"/>
</dbReference>
<sequence>MKIETVIIIGGGLAGLTAAIHLSRIGVPVKLFEKEEYPHHKVCGEYVSREILPYFEQLDLSLSSLKPAEISRLLYSTANGNPVEVPLPLGGLGLSRYAFDDYLFNMAVKNGVEVVQETVSSVEFLNDIFEIKTSEGKLDRAKIVLGAFGKRSVLDKNLNRPFFRKKTSWLAVKSHYKAADFPDDLVALHNFEGGYCGLSQTETGVVNVCYLATYNKFKEHKDPAVFNEKVLRKNPFLDNFLSEATPVFENPLTIAQISFSRKETVKDHVLMLGDAAGLLHPLCGNGMAMAIHSAKIASETIIKYLEEPSIDRTNMEKEYIQKWDSNFKTRLRVGKILQKILLNQNLAEVSQSMVSKMPFLLPQIIKRTHGNPIR</sequence>
<accession>A0A918VWB9</accession>
<dbReference type="AlphaFoldDB" id="A0A918VWB9"/>
<evidence type="ECO:0000313" key="2">
    <source>
        <dbReference type="EMBL" id="GHA30779.1"/>
    </source>
</evidence>
<gene>
    <name evidence="2" type="ORF">GCM10007103_10380</name>
</gene>
<protein>
    <submittedName>
        <fullName evidence="2">FAD-dependent oxidoreductase</fullName>
    </submittedName>
</protein>
<feature type="domain" description="FAD-binding" evidence="1">
    <location>
        <begin position="5"/>
        <end position="302"/>
    </location>
</feature>
<dbReference type="EMBL" id="BMXB01000002">
    <property type="protein sequence ID" value="GHA30779.1"/>
    <property type="molecule type" value="Genomic_DNA"/>
</dbReference>
<dbReference type="Gene3D" id="3.50.50.60">
    <property type="entry name" value="FAD/NAD(P)-binding domain"/>
    <property type="match status" value="1"/>
</dbReference>
<dbReference type="InterPro" id="IPR050407">
    <property type="entry name" value="Geranylgeranyl_reductase"/>
</dbReference>
<dbReference type="GO" id="GO:0071949">
    <property type="term" value="F:FAD binding"/>
    <property type="evidence" value="ECO:0007669"/>
    <property type="project" value="InterPro"/>
</dbReference>
<dbReference type="InterPro" id="IPR036188">
    <property type="entry name" value="FAD/NAD-bd_sf"/>
</dbReference>
<keyword evidence="3" id="KW-1185">Reference proteome</keyword>
<dbReference type="RefSeq" id="WP_189603641.1">
    <property type="nucleotide sequence ID" value="NZ_BMXB01000002.1"/>
</dbReference>
<evidence type="ECO:0000259" key="1">
    <source>
        <dbReference type="Pfam" id="PF01494"/>
    </source>
</evidence>
<evidence type="ECO:0000313" key="3">
    <source>
        <dbReference type="Proteomes" id="UP000610456"/>
    </source>
</evidence>
<comment type="caution">
    <text evidence="2">The sequence shown here is derived from an EMBL/GenBank/DDBJ whole genome shotgun (WGS) entry which is preliminary data.</text>
</comment>
<dbReference type="SUPFAM" id="SSF51905">
    <property type="entry name" value="FAD/NAD(P)-binding domain"/>
    <property type="match status" value="1"/>
</dbReference>
<dbReference type="PANTHER" id="PTHR42685:SF22">
    <property type="entry name" value="CONDITIONED MEDIUM FACTOR RECEPTOR 1"/>
    <property type="match status" value="1"/>
</dbReference>
<dbReference type="Pfam" id="PF01494">
    <property type="entry name" value="FAD_binding_3"/>
    <property type="match status" value="1"/>
</dbReference>
<dbReference type="PANTHER" id="PTHR42685">
    <property type="entry name" value="GERANYLGERANYL DIPHOSPHATE REDUCTASE"/>
    <property type="match status" value="1"/>
</dbReference>
<organism evidence="2 3">
    <name type="scientific">Salinimicrobium marinum</name>
    <dbReference type="NCBI Taxonomy" id="680283"/>
    <lineage>
        <taxon>Bacteria</taxon>
        <taxon>Pseudomonadati</taxon>
        <taxon>Bacteroidota</taxon>
        <taxon>Flavobacteriia</taxon>
        <taxon>Flavobacteriales</taxon>
        <taxon>Flavobacteriaceae</taxon>
        <taxon>Salinimicrobium</taxon>
    </lineage>
</organism>